<reference evidence="2 3" key="1">
    <citation type="journal article" date="2023" name="bioRxiv">
        <title>High-quality genome assemblies of four members of thePodospora anserinaspecies complex.</title>
        <authorList>
            <person name="Ament-Velasquez S.L."/>
            <person name="Vogan A.A."/>
            <person name="Wallerman O."/>
            <person name="Hartmann F."/>
            <person name="Gautier V."/>
            <person name="Silar P."/>
            <person name="Giraud T."/>
            <person name="Johannesson H."/>
        </authorList>
    </citation>
    <scope>NUCLEOTIDE SEQUENCE [LARGE SCALE GENOMIC DNA]</scope>
    <source>
        <strain evidence="2 3">CBS 112042</strain>
    </source>
</reference>
<name>A0ABR0FL56_9PEZI</name>
<evidence type="ECO:0000313" key="2">
    <source>
        <dbReference type="EMBL" id="KAK4644696.1"/>
    </source>
</evidence>
<evidence type="ECO:0000313" key="3">
    <source>
        <dbReference type="Proteomes" id="UP001322138"/>
    </source>
</evidence>
<proteinExistence type="predicted"/>
<dbReference type="GeneID" id="87897337"/>
<dbReference type="PANTHER" id="PTHR38122:SF1">
    <property type="entry name" value="GLYCOPROTEIN X"/>
    <property type="match status" value="1"/>
</dbReference>
<sequence>MFKAAVSHYISSPPSSLVAGLGASSMEHEVGRKGPRGRSVNLRTRQYTEGIIHVPAPCFSVCDSAYLEAQRVGKDPELCEEEDSVFYSSYNDCRMCIRDMSDYGMYGVAEREYLTPTFQPWLDYCESLPPVQYMASTDMPTSTLITPATIVKIPESTDKPVIDISPATSPQTPRAAPIPSTPPLNEEPIAPSTVSQPTFRYLASRLLLPLLQVPQGAAQPTPEALLHYPVCQRQYHGFGPIVI</sequence>
<keyword evidence="3" id="KW-1185">Reference proteome</keyword>
<dbReference type="RefSeq" id="XP_062733672.1">
    <property type="nucleotide sequence ID" value="XM_062877855.1"/>
</dbReference>
<accession>A0ABR0FL56</accession>
<comment type="caution">
    <text evidence="2">The sequence shown here is derived from an EMBL/GenBank/DDBJ whole genome shotgun (WGS) entry which is preliminary data.</text>
</comment>
<dbReference type="PANTHER" id="PTHR38122">
    <property type="entry name" value="GLYCOPROTEIN X"/>
    <property type="match status" value="1"/>
</dbReference>
<dbReference type="EMBL" id="JAFFGZ010000005">
    <property type="protein sequence ID" value="KAK4644696.1"/>
    <property type="molecule type" value="Genomic_DNA"/>
</dbReference>
<dbReference type="Proteomes" id="UP001322138">
    <property type="component" value="Unassembled WGS sequence"/>
</dbReference>
<protein>
    <submittedName>
        <fullName evidence="2">Uncharacterized protein</fullName>
    </submittedName>
</protein>
<feature type="region of interest" description="Disordered" evidence="1">
    <location>
        <begin position="166"/>
        <end position="185"/>
    </location>
</feature>
<gene>
    <name evidence="2" type="ORF">QC761_307155</name>
</gene>
<evidence type="ECO:0000256" key="1">
    <source>
        <dbReference type="SAM" id="MobiDB-lite"/>
    </source>
</evidence>
<organism evidence="2 3">
    <name type="scientific">Podospora bellae-mahoneyi</name>
    <dbReference type="NCBI Taxonomy" id="2093777"/>
    <lineage>
        <taxon>Eukaryota</taxon>
        <taxon>Fungi</taxon>
        <taxon>Dikarya</taxon>
        <taxon>Ascomycota</taxon>
        <taxon>Pezizomycotina</taxon>
        <taxon>Sordariomycetes</taxon>
        <taxon>Sordariomycetidae</taxon>
        <taxon>Sordariales</taxon>
        <taxon>Podosporaceae</taxon>
        <taxon>Podospora</taxon>
    </lineage>
</organism>